<protein>
    <recommendedName>
        <fullName evidence="2">Uncharacterized protein TP-0789 domain-containing protein</fullName>
    </recommendedName>
</protein>
<dbReference type="AlphaFoldDB" id="A0A3B0ZUN1"/>
<name>A0A3B0ZUN1_9ZZZZ</name>
<dbReference type="Pfam" id="PF17131">
    <property type="entry name" value="LolA_like"/>
    <property type="match status" value="1"/>
</dbReference>
<organism evidence="3">
    <name type="scientific">hydrothermal vent metagenome</name>
    <dbReference type="NCBI Taxonomy" id="652676"/>
    <lineage>
        <taxon>unclassified sequences</taxon>
        <taxon>metagenomes</taxon>
        <taxon>ecological metagenomes</taxon>
    </lineage>
</organism>
<accession>A0A3B0ZUN1</accession>
<evidence type="ECO:0000259" key="2">
    <source>
        <dbReference type="Pfam" id="PF17131"/>
    </source>
</evidence>
<feature type="region of interest" description="Disordered" evidence="1">
    <location>
        <begin position="253"/>
        <end position="275"/>
    </location>
</feature>
<dbReference type="InterPro" id="IPR033399">
    <property type="entry name" value="TP_0789-like"/>
</dbReference>
<reference evidence="3" key="1">
    <citation type="submission" date="2018-06" db="EMBL/GenBank/DDBJ databases">
        <authorList>
            <person name="Zhirakovskaya E."/>
        </authorList>
    </citation>
    <scope>NUCLEOTIDE SEQUENCE</scope>
</reference>
<dbReference type="EMBL" id="UOFQ01000150">
    <property type="protein sequence ID" value="VAW89719.1"/>
    <property type="molecule type" value="Genomic_DNA"/>
</dbReference>
<dbReference type="Gene3D" id="2.50.20.10">
    <property type="entry name" value="Lipoprotein localisation LolA/LolB/LppX"/>
    <property type="match status" value="1"/>
</dbReference>
<evidence type="ECO:0000313" key="3">
    <source>
        <dbReference type="EMBL" id="VAW89719.1"/>
    </source>
</evidence>
<sequence length="362" mass="40976">MLVMIKIDGMHDVILPAGGVKMGHSLLSTPLFCVLFPRLKRRVGAREQNQCSCKGLSEYIIWLKVAANLIGEERMVVISGQLARLFGAGLLLFSVGSSAAVPNATTIMEKIYQAPRVEDQVSTLNFSFHKPDTQIRRAGYTMVWKDVKGKGEYDNKAIFFTDFPIARKGIAYLGWLHPIGSDKKNEEWIYLPELGMTRRIVPRDNNEGNEEDEFAASLLTHEHLEPRPPHLDNHHLLDEKMLNGRAHYLIESKPVHNGHGGHGGHHNHGGGDSPAKRVSWIDKAGMRINRIQFFDGHDDVQLDMKIEWHEQDGVWLWSRVEAVVPRTQAMTVLEITDSKINSGLNERMFHKRNLDKGAARFR</sequence>
<dbReference type="CDD" id="cd16329">
    <property type="entry name" value="LolA_like"/>
    <property type="match status" value="1"/>
</dbReference>
<evidence type="ECO:0000256" key="1">
    <source>
        <dbReference type="SAM" id="MobiDB-lite"/>
    </source>
</evidence>
<feature type="domain" description="Uncharacterized protein TP-0789" evidence="2">
    <location>
        <begin position="154"/>
        <end position="355"/>
    </location>
</feature>
<gene>
    <name evidence="3" type="ORF">MNBD_GAMMA17-887</name>
</gene>
<proteinExistence type="predicted"/>